<name>D4KUV5_9FIRM</name>
<dbReference type="Proteomes" id="UP000008953">
    <property type="component" value="Chromosome"/>
</dbReference>
<reference evidence="1 2" key="2">
    <citation type="submission" date="2010-03" db="EMBL/GenBank/DDBJ databases">
        <authorList>
            <person name="Pajon A."/>
        </authorList>
    </citation>
    <scope>NUCLEOTIDE SEQUENCE [LARGE SCALE GENOMIC DNA]</scope>
    <source>
        <strain evidence="1 2">XB6B4</strain>
    </source>
</reference>
<dbReference type="EMBL" id="FP929050">
    <property type="protein sequence ID" value="CBL11145.1"/>
    <property type="molecule type" value="Genomic_DNA"/>
</dbReference>
<dbReference type="AlphaFoldDB" id="D4KUV5"/>
<gene>
    <name evidence="1" type="ORF">RO1_03670</name>
</gene>
<dbReference type="KEGG" id="rix:RO1_03670"/>
<reference evidence="1 2" key="1">
    <citation type="submission" date="2010-03" db="EMBL/GenBank/DDBJ databases">
        <title>The genome sequence of Roseburia intestinalis XB6B4.</title>
        <authorList>
            <consortium name="metaHIT consortium -- http://www.metahit.eu/"/>
            <person name="Pajon A."/>
            <person name="Turner K."/>
            <person name="Parkhill J."/>
            <person name="Bernalier A."/>
        </authorList>
    </citation>
    <scope>NUCLEOTIDE SEQUENCE [LARGE SCALE GENOMIC DNA]</scope>
    <source>
        <strain evidence="1 2">XB6B4</strain>
    </source>
</reference>
<dbReference type="HOGENOM" id="CLU_3430869_0_0_9"/>
<evidence type="ECO:0000313" key="2">
    <source>
        <dbReference type="Proteomes" id="UP000008953"/>
    </source>
</evidence>
<proteinExistence type="predicted"/>
<protein>
    <submittedName>
        <fullName evidence="1">Uncharacterized protein</fullName>
    </submittedName>
</protein>
<organism evidence="1 2">
    <name type="scientific">Roseburia intestinalis XB6B4</name>
    <dbReference type="NCBI Taxonomy" id="718255"/>
    <lineage>
        <taxon>Bacteria</taxon>
        <taxon>Bacillati</taxon>
        <taxon>Bacillota</taxon>
        <taxon>Clostridia</taxon>
        <taxon>Lachnospirales</taxon>
        <taxon>Lachnospiraceae</taxon>
        <taxon>Roseburia</taxon>
    </lineage>
</organism>
<evidence type="ECO:0000313" key="1">
    <source>
        <dbReference type="EMBL" id="CBL11145.1"/>
    </source>
</evidence>
<sequence length="18" mass="1980">MKPENTANVKIAFAVFLS</sequence>
<accession>D4KUV5</accession>